<organism evidence="2 3">
    <name type="scientific">Litoribrevibacter albus</name>
    <dbReference type="NCBI Taxonomy" id="1473156"/>
    <lineage>
        <taxon>Bacteria</taxon>
        <taxon>Pseudomonadati</taxon>
        <taxon>Pseudomonadota</taxon>
        <taxon>Gammaproteobacteria</taxon>
        <taxon>Oceanospirillales</taxon>
        <taxon>Oceanospirillaceae</taxon>
        <taxon>Litoribrevibacter</taxon>
    </lineage>
</organism>
<gene>
    <name evidence="2" type="ORF">GCM10007876_06770</name>
</gene>
<sequence length="289" mass="32535">MQDHFLEVAYLNCFTELITVRSSFFACLILLFSYPLSAQAESTLLISTSNVMPWGIEKSDAPNEGLLVEFAKAFGDSSGIRYKNRLKPYPRVINDIRLGHADLAVLFESPESERIAYSLGEVTSVDVIAVSKSSHRQIWSLSDLDGERVAYVRGSKYGHQFDQHKGFKKVPVNNMNQGLKMLMQNHVDVVVSTDQSIYYGIDSLGIQSKWLKKLLVISTATANLYLSKQSAFVHKKDELSAVVKKMKAGGILNHIFYGRDYISSQELNRQETWHVPSLSSEYELITAIQ</sequence>
<dbReference type="SUPFAM" id="SSF53850">
    <property type="entry name" value="Periplasmic binding protein-like II"/>
    <property type="match status" value="1"/>
</dbReference>
<reference evidence="2" key="1">
    <citation type="journal article" date="2014" name="Int. J. Syst. Evol. Microbiol.">
        <title>Complete genome sequence of Corynebacterium casei LMG S-19264T (=DSM 44701T), isolated from a smear-ripened cheese.</title>
        <authorList>
            <consortium name="US DOE Joint Genome Institute (JGI-PGF)"/>
            <person name="Walter F."/>
            <person name="Albersmeier A."/>
            <person name="Kalinowski J."/>
            <person name="Ruckert C."/>
        </authorList>
    </citation>
    <scope>NUCLEOTIDE SEQUENCE</scope>
    <source>
        <strain evidence="2">NBRC 110071</strain>
    </source>
</reference>
<dbReference type="InterPro" id="IPR001638">
    <property type="entry name" value="Solute-binding_3/MltF_N"/>
</dbReference>
<evidence type="ECO:0000313" key="2">
    <source>
        <dbReference type="EMBL" id="GLQ30199.1"/>
    </source>
</evidence>
<comment type="caution">
    <text evidence="2">The sequence shown here is derived from an EMBL/GenBank/DDBJ whole genome shotgun (WGS) entry which is preliminary data.</text>
</comment>
<reference evidence="2" key="2">
    <citation type="submission" date="2023-01" db="EMBL/GenBank/DDBJ databases">
        <title>Draft genome sequence of Litoribrevibacter albus strain NBRC 110071.</title>
        <authorList>
            <person name="Sun Q."/>
            <person name="Mori K."/>
        </authorList>
    </citation>
    <scope>NUCLEOTIDE SEQUENCE</scope>
    <source>
        <strain evidence="2">NBRC 110071</strain>
    </source>
</reference>
<keyword evidence="3" id="KW-1185">Reference proteome</keyword>
<protein>
    <recommendedName>
        <fullName evidence="1">Solute-binding protein family 3/N-terminal domain-containing protein</fullName>
    </recommendedName>
</protein>
<dbReference type="EMBL" id="BSNM01000003">
    <property type="protein sequence ID" value="GLQ30199.1"/>
    <property type="molecule type" value="Genomic_DNA"/>
</dbReference>
<evidence type="ECO:0000259" key="1">
    <source>
        <dbReference type="SMART" id="SM00062"/>
    </source>
</evidence>
<evidence type="ECO:0000313" key="3">
    <source>
        <dbReference type="Proteomes" id="UP001161389"/>
    </source>
</evidence>
<name>A0AA37S8M0_9GAMM</name>
<proteinExistence type="predicted"/>
<feature type="domain" description="Solute-binding protein family 3/N-terminal" evidence="1">
    <location>
        <begin position="43"/>
        <end position="259"/>
    </location>
</feature>
<dbReference type="AlphaFoldDB" id="A0AA37S8M0"/>
<dbReference type="SMART" id="SM00062">
    <property type="entry name" value="PBPb"/>
    <property type="match status" value="1"/>
</dbReference>
<dbReference type="Gene3D" id="3.40.190.10">
    <property type="entry name" value="Periplasmic binding protein-like II"/>
    <property type="match status" value="2"/>
</dbReference>
<accession>A0AA37S8M0</accession>
<dbReference type="Proteomes" id="UP001161389">
    <property type="component" value="Unassembled WGS sequence"/>
</dbReference>